<dbReference type="PANTHER" id="PTHR30050">
    <property type="entry name" value="CHROMOSOMAL REPLICATION INITIATOR PROTEIN DNAA"/>
    <property type="match status" value="1"/>
</dbReference>
<proteinExistence type="predicted"/>
<dbReference type="Pfam" id="PF01695">
    <property type="entry name" value="IstB_IS21"/>
    <property type="match status" value="1"/>
</dbReference>
<dbReference type="InterPro" id="IPR027417">
    <property type="entry name" value="P-loop_NTPase"/>
</dbReference>
<dbReference type="Proteomes" id="UP000663623">
    <property type="component" value="Chromosome"/>
</dbReference>
<evidence type="ECO:0000259" key="1">
    <source>
        <dbReference type="SMART" id="SM00382"/>
    </source>
</evidence>
<dbReference type="InterPro" id="IPR003593">
    <property type="entry name" value="AAA+_ATPase"/>
</dbReference>
<protein>
    <submittedName>
        <fullName evidence="2">DNA replication protein DnaC</fullName>
    </submittedName>
</protein>
<dbReference type="NCBIfam" id="NF005304">
    <property type="entry name" value="PRK06835.1"/>
    <property type="match status" value="1"/>
</dbReference>
<dbReference type="SMART" id="SM00382">
    <property type="entry name" value="AAA"/>
    <property type="match status" value="1"/>
</dbReference>
<sequence>MMTNKKEILETIDRIYKQRRYNAELSKERKINELYAKSKEFADICDKIKLAGLRLSKASLMQNKEQIAKYSKIFDTLISKRTKLLIEMGYPSDYLEPDYVCKTCQDTGFVVLDDRVDVCKCRTQLFIELLYEQSKLKEILKDHNFSKLNLNYYSKEVDVKEGLSPYKNMVKIIEKVKEFLENFDKPNQKNLLFYGPTGLGKTFLAHCIAKEVIDKGKTVIFLDSISFFEVLKDKYSKMLRLYEDVSDEEYKSLEEVDLLIIDDLGNEGKNAEFCHGVFQSLLDKRFLSGKKTVITTNYSLDGLVTVYSQFIMGRLQEYFLFLHLFGEDVRVIKAKLQLEKRTSEMS</sequence>
<evidence type="ECO:0000313" key="2">
    <source>
        <dbReference type="EMBL" id="BCS80590.1"/>
    </source>
</evidence>
<dbReference type="SUPFAM" id="SSF52540">
    <property type="entry name" value="P-loop containing nucleoside triphosphate hydrolases"/>
    <property type="match status" value="1"/>
</dbReference>
<dbReference type="EMBL" id="AP024480">
    <property type="protein sequence ID" value="BCS80590.1"/>
    <property type="molecule type" value="Genomic_DNA"/>
</dbReference>
<accession>A0ABN6E5D7</accession>
<keyword evidence="3" id="KW-1185">Reference proteome</keyword>
<dbReference type="CDD" id="cd00009">
    <property type="entry name" value="AAA"/>
    <property type="match status" value="1"/>
</dbReference>
<evidence type="ECO:0000313" key="3">
    <source>
        <dbReference type="Proteomes" id="UP000663623"/>
    </source>
</evidence>
<dbReference type="PANTHER" id="PTHR30050:SF4">
    <property type="entry name" value="ATP-BINDING PROTEIN RV3427C IN INSERTION SEQUENCE-RELATED"/>
    <property type="match status" value="1"/>
</dbReference>
<gene>
    <name evidence="2" type="primary">dnaC_1</name>
    <name evidence="2" type="ORF">CaldiYA01_05500</name>
</gene>
<name>A0ABN6E5D7_9FIRM</name>
<feature type="domain" description="AAA+ ATPase" evidence="1">
    <location>
        <begin position="187"/>
        <end position="330"/>
    </location>
</feature>
<dbReference type="InterPro" id="IPR002611">
    <property type="entry name" value="IstB_ATP-bd"/>
</dbReference>
<reference evidence="2 3" key="1">
    <citation type="submission" date="2021-02" db="EMBL/GenBank/DDBJ databases">
        <title>Nitrogen-fixing ability and nitrogen fixation related genes of thermophilic fermentative bacteria in the genus Caldicellulosiruptor.</title>
        <authorList>
            <person name="Chen Y."/>
            <person name="Nishihara A."/>
            <person name="Haruta S."/>
        </authorList>
    </citation>
    <scope>NUCLEOTIDE SEQUENCE [LARGE SCALE GENOMIC DNA]</scope>
    <source>
        <strain evidence="2 3">YA01</strain>
    </source>
</reference>
<dbReference type="RefSeq" id="WP_207181089.1">
    <property type="nucleotide sequence ID" value="NZ_AP024480.1"/>
</dbReference>
<dbReference type="Gene3D" id="3.40.50.300">
    <property type="entry name" value="P-loop containing nucleotide triphosphate hydrolases"/>
    <property type="match status" value="1"/>
</dbReference>
<organism evidence="2 3">
    <name type="scientific">Caldicellulosiruptor diazotrophicus</name>
    <dbReference type="NCBI Taxonomy" id="2806205"/>
    <lineage>
        <taxon>Bacteria</taxon>
        <taxon>Bacillati</taxon>
        <taxon>Bacillota</taxon>
        <taxon>Bacillota incertae sedis</taxon>
        <taxon>Caldicellulosiruptorales</taxon>
        <taxon>Caldicellulosiruptoraceae</taxon>
        <taxon>Caldicellulosiruptor</taxon>
    </lineage>
</organism>